<keyword evidence="2" id="KW-0472">Membrane</keyword>
<evidence type="ECO:0000256" key="1">
    <source>
        <dbReference type="SAM" id="MobiDB-lite"/>
    </source>
</evidence>
<keyword evidence="2" id="KW-1133">Transmembrane helix</keyword>
<feature type="region of interest" description="Disordered" evidence="1">
    <location>
        <begin position="64"/>
        <end position="84"/>
    </location>
</feature>
<dbReference type="Proteomes" id="UP000663860">
    <property type="component" value="Unassembled WGS sequence"/>
</dbReference>
<keyword evidence="2" id="KW-0812">Transmembrane</keyword>
<reference evidence="3" key="1">
    <citation type="submission" date="2021-02" db="EMBL/GenBank/DDBJ databases">
        <authorList>
            <person name="Nowell W R."/>
        </authorList>
    </citation>
    <scope>NUCLEOTIDE SEQUENCE</scope>
</reference>
<proteinExistence type="predicted"/>
<accession>A0A814V5X6</accession>
<protein>
    <submittedName>
        <fullName evidence="3">Uncharacterized protein</fullName>
    </submittedName>
</protein>
<dbReference type="AlphaFoldDB" id="A0A814V5X6"/>
<evidence type="ECO:0000256" key="2">
    <source>
        <dbReference type="SAM" id="Phobius"/>
    </source>
</evidence>
<comment type="caution">
    <text evidence="3">The sequence shown here is derived from an EMBL/GenBank/DDBJ whole genome shotgun (WGS) entry which is preliminary data.</text>
</comment>
<sequence length="126" mass="14570">MGNCPTCSPEYVSKSLDPVCNGTRMWTTFLFSSLVVLFTGSIIICISEAFQKISSKWRTRHPTRTKNVRHLQSPRHESPDNDDDITTIHEFNRLNEIKNWQNNFISGQTILGKIFVRIPNKIYNIL</sequence>
<dbReference type="EMBL" id="CAJNOE010000373">
    <property type="protein sequence ID" value="CAF1181050.1"/>
    <property type="molecule type" value="Genomic_DNA"/>
</dbReference>
<gene>
    <name evidence="3" type="ORF">IZO911_LOCUS27467</name>
</gene>
<organism evidence="3 4">
    <name type="scientific">Adineta steineri</name>
    <dbReference type="NCBI Taxonomy" id="433720"/>
    <lineage>
        <taxon>Eukaryota</taxon>
        <taxon>Metazoa</taxon>
        <taxon>Spiralia</taxon>
        <taxon>Gnathifera</taxon>
        <taxon>Rotifera</taxon>
        <taxon>Eurotatoria</taxon>
        <taxon>Bdelloidea</taxon>
        <taxon>Adinetida</taxon>
        <taxon>Adinetidae</taxon>
        <taxon>Adineta</taxon>
    </lineage>
</organism>
<evidence type="ECO:0000313" key="3">
    <source>
        <dbReference type="EMBL" id="CAF1181050.1"/>
    </source>
</evidence>
<evidence type="ECO:0000313" key="4">
    <source>
        <dbReference type="Proteomes" id="UP000663860"/>
    </source>
</evidence>
<feature type="transmembrane region" description="Helical" evidence="2">
    <location>
        <begin position="25"/>
        <end position="50"/>
    </location>
</feature>
<feature type="compositionally biased region" description="Basic residues" evidence="1">
    <location>
        <begin position="64"/>
        <end position="73"/>
    </location>
</feature>
<name>A0A814V5X6_9BILA</name>